<feature type="domain" description="Mandelate racemase/muconate lactonizing enzyme N-terminal" evidence="4">
    <location>
        <begin position="42"/>
        <end position="141"/>
    </location>
</feature>
<dbReference type="InterPro" id="IPR036849">
    <property type="entry name" value="Enolase-like_C_sf"/>
</dbReference>
<reference evidence="5" key="1">
    <citation type="submission" date="2023-10" db="EMBL/GenBank/DDBJ databases">
        <title>Genome assemblies of two species of porcelain crab, Petrolisthes cinctipes and Petrolisthes manimaculis (Anomura: Porcellanidae).</title>
        <authorList>
            <person name="Angst P."/>
        </authorList>
    </citation>
    <scope>NUCLEOTIDE SEQUENCE</scope>
    <source>
        <strain evidence="5">PB745_01</strain>
        <tissue evidence="5">Gill</tissue>
    </source>
</reference>
<dbReference type="SUPFAM" id="SSF54826">
    <property type="entry name" value="Enolase N-terminal domain-like"/>
    <property type="match status" value="1"/>
</dbReference>
<dbReference type="GO" id="GO:0000287">
    <property type="term" value="F:magnesium ion binding"/>
    <property type="evidence" value="ECO:0007669"/>
    <property type="project" value="TreeGrafter"/>
</dbReference>
<evidence type="ECO:0000256" key="3">
    <source>
        <dbReference type="ARBA" id="ARBA00022842"/>
    </source>
</evidence>
<keyword evidence="6" id="KW-1185">Reference proteome</keyword>
<dbReference type="Gene3D" id="3.30.390.10">
    <property type="entry name" value="Enolase-like, N-terminal domain"/>
    <property type="match status" value="1"/>
</dbReference>
<gene>
    <name evidence="5" type="ORF">Pcinc_043277</name>
</gene>
<evidence type="ECO:0000313" key="6">
    <source>
        <dbReference type="Proteomes" id="UP001286313"/>
    </source>
</evidence>
<comment type="caution">
    <text evidence="5">The sequence shown here is derived from an EMBL/GenBank/DDBJ whole genome shotgun (WGS) entry which is preliminary data.</text>
</comment>
<dbReference type="PANTHER" id="PTHR13794">
    <property type="entry name" value="ENOLASE SUPERFAMILY, MANDELATE RACEMASE"/>
    <property type="match status" value="1"/>
</dbReference>
<evidence type="ECO:0000259" key="4">
    <source>
        <dbReference type="Pfam" id="PF02746"/>
    </source>
</evidence>
<dbReference type="Pfam" id="PF02746">
    <property type="entry name" value="MR_MLE_N"/>
    <property type="match status" value="1"/>
</dbReference>
<keyword evidence="2" id="KW-0479">Metal-binding</keyword>
<proteinExistence type="predicted"/>
<dbReference type="PANTHER" id="PTHR13794:SF58">
    <property type="entry name" value="MITOCHONDRIAL ENOLASE SUPERFAMILY MEMBER 1"/>
    <property type="match status" value="1"/>
</dbReference>
<evidence type="ECO:0000313" key="5">
    <source>
        <dbReference type="EMBL" id="KAK3849992.1"/>
    </source>
</evidence>
<dbReference type="GO" id="GO:0016052">
    <property type="term" value="P:carbohydrate catabolic process"/>
    <property type="evidence" value="ECO:0007669"/>
    <property type="project" value="TreeGrafter"/>
</dbReference>
<accession>A0AAE1BH07</accession>
<protein>
    <recommendedName>
        <fullName evidence="4">Mandelate racemase/muconate lactonizing enzyme N-terminal domain-containing protein</fullName>
    </recommendedName>
</protein>
<evidence type="ECO:0000256" key="2">
    <source>
        <dbReference type="ARBA" id="ARBA00022723"/>
    </source>
</evidence>
<evidence type="ECO:0000256" key="1">
    <source>
        <dbReference type="ARBA" id="ARBA00001946"/>
    </source>
</evidence>
<dbReference type="InterPro" id="IPR029017">
    <property type="entry name" value="Enolase-like_N"/>
</dbReference>
<name>A0AAE1BH07_PETCI</name>
<dbReference type="EMBL" id="JAWQEG010008597">
    <property type="protein sequence ID" value="KAK3849992.1"/>
    <property type="molecule type" value="Genomic_DNA"/>
</dbReference>
<organism evidence="5 6">
    <name type="scientific">Petrolisthes cinctipes</name>
    <name type="common">Flat porcelain crab</name>
    <dbReference type="NCBI Taxonomy" id="88211"/>
    <lineage>
        <taxon>Eukaryota</taxon>
        <taxon>Metazoa</taxon>
        <taxon>Ecdysozoa</taxon>
        <taxon>Arthropoda</taxon>
        <taxon>Crustacea</taxon>
        <taxon>Multicrustacea</taxon>
        <taxon>Malacostraca</taxon>
        <taxon>Eumalacostraca</taxon>
        <taxon>Eucarida</taxon>
        <taxon>Decapoda</taxon>
        <taxon>Pleocyemata</taxon>
        <taxon>Anomura</taxon>
        <taxon>Galatheoidea</taxon>
        <taxon>Porcellanidae</taxon>
        <taxon>Petrolisthes</taxon>
    </lineage>
</organism>
<comment type="cofactor">
    <cofactor evidence="1">
        <name>Mg(2+)</name>
        <dbReference type="ChEBI" id="CHEBI:18420"/>
    </cofactor>
</comment>
<dbReference type="Gene3D" id="3.20.20.120">
    <property type="entry name" value="Enolase-like C-terminal domain"/>
    <property type="match status" value="1"/>
</dbReference>
<dbReference type="GO" id="GO:0016836">
    <property type="term" value="F:hydro-lyase activity"/>
    <property type="evidence" value="ECO:0007669"/>
    <property type="project" value="TreeGrafter"/>
</dbReference>
<keyword evidence="3" id="KW-0460">Magnesium</keyword>
<sequence length="263" mass="30185">MAHTTYAATRIRGLSVRDIRFPTSLESDGSDAIHPDPDYSCAYVILYTDTDFKGHGLAFTIGRGNELVVAAVKSLARVIVGKKLRPIFENFAGTWRELTSESQMRWVGPEKGVLHLAVAAIVNALWDLWARIEHKPLWKLLVDMEPETLVSTIDFRYMEDVLTREEALQMLRGMETGKNNREERMINRGFPAYVTSAGWLGYSQEKIERLLKGFMSQGWRHFKIKVGQDLEDDKRRCKIVRDVKGEERNVGEWWQGESGEMYV</sequence>
<dbReference type="Proteomes" id="UP001286313">
    <property type="component" value="Unassembled WGS sequence"/>
</dbReference>
<dbReference type="AlphaFoldDB" id="A0AAE1BH07"/>
<dbReference type="SUPFAM" id="SSF51604">
    <property type="entry name" value="Enolase C-terminal domain-like"/>
    <property type="match status" value="1"/>
</dbReference>
<dbReference type="InterPro" id="IPR013341">
    <property type="entry name" value="Mandelate_racemase_N_dom"/>
</dbReference>
<dbReference type="InterPro" id="IPR046945">
    <property type="entry name" value="RHMD-like"/>
</dbReference>